<dbReference type="RefSeq" id="WP_104521721.1">
    <property type="nucleotide sequence ID" value="NZ_NHRY01000252.1"/>
</dbReference>
<protein>
    <submittedName>
        <fullName evidence="2">Uncharacterized protein</fullName>
    </submittedName>
</protein>
<dbReference type="Proteomes" id="UP000239724">
    <property type="component" value="Unassembled WGS sequence"/>
</dbReference>
<sequence length="225" mass="23995">MSNPEAAIDPASRPVIAPIIDPCVGLRAIVANHLIDLFQGGPVDTNLARQMAYSAIDAYSPQTRADCVNAGRTIAFSIAALALLGRLVRDPMPLPEQLQAFDRANALNGSADKSERTMMLRRRGQRVRPAPAPTPTPPVPEAQTTPAEEAEIKAIVAEAKKHGSAATQPPARPDAPPRGQPTETHIETTLRSYIAAFENPTPETASLRQSLQRNTAMPAMAAQTS</sequence>
<evidence type="ECO:0000313" key="3">
    <source>
        <dbReference type="Proteomes" id="UP000239724"/>
    </source>
</evidence>
<reference evidence="2 3" key="1">
    <citation type="journal article" date="2018" name="Arch. Microbiol.">
        <title>New insights into the metabolic potential of the phototrophic purple bacterium Rhodopila globiformis DSM 161(T) from its draft genome sequence and evidence for a vanadium-dependent nitrogenase.</title>
        <authorList>
            <person name="Imhoff J.F."/>
            <person name="Rahn T."/>
            <person name="Kunzel S."/>
            <person name="Neulinger S.C."/>
        </authorList>
    </citation>
    <scope>NUCLEOTIDE SEQUENCE [LARGE SCALE GENOMIC DNA]</scope>
    <source>
        <strain evidence="2 3">DSM 161</strain>
    </source>
</reference>
<accession>A0A2S6MZS2</accession>
<dbReference type="OrthoDB" id="9923883at2"/>
<gene>
    <name evidence="2" type="ORF">CCS01_25910</name>
</gene>
<keyword evidence="3" id="KW-1185">Reference proteome</keyword>
<feature type="compositionally biased region" description="Pro residues" evidence="1">
    <location>
        <begin position="130"/>
        <end position="140"/>
    </location>
</feature>
<proteinExistence type="predicted"/>
<evidence type="ECO:0000313" key="2">
    <source>
        <dbReference type="EMBL" id="PPQ27849.1"/>
    </source>
</evidence>
<organism evidence="2 3">
    <name type="scientific">Rhodopila globiformis</name>
    <name type="common">Rhodopseudomonas globiformis</name>
    <dbReference type="NCBI Taxonomy" id="1071"/>
    <lineage>
        <taxon>Bacteria</taxon>
        <taxon>Pseudomonadati</taxon>
        <taxon>Pseudomonadota</taxon>
        <taxon>Alphaproteobacteria</taxon>
        <taxon>Acetobacterales</taxon>
        <taxon>Acetobacteraceae</taxon>
        <taxon>Rhodopila</taxon>
    </lineage>
</organism>
<feature type="compositionally biased region" description="Pro residues" evidence="1">
    <location>
        <begin position="170"/>
        <end position="179"/>
    </location>
</feature>
<feature type="compositionally biased region" description="Polar residues" evidence="1">
    <location>
        <begin position="201"/>
        <end position="215"/>
    </location>
</feature>
<evidence type="ECO:0000256" key="1">
    <source>
        <dbReference type="SAM" id="MobiDB-lite"/>
    </source>
</evidence>
<comment type="caution">
    <text evidence="2">The sequence shown here is derived from an EMBL/GenBank/DDBJ whole genome shotgun (WGS) entry which is preliminary data.</text>
</comment>
<dbReference type="AlphaFoldDB" id="A0A2S6MZS2"/>
<feature type="region of interest" description="Disordered" evidence="1">
    <location>
        <begin position="122"/>
        <end position="147"/>
    </location>
</feature>
<dbReference type="EMBL" id="NHRY01000252">
    <property type="protein sequence ID" value="PPQ27849.1"/>
    <property type="molecule type" value="Genomic_DNA"/>
</dbReference>
<feature type="region of interest" description="Disordered" evidence="1">
    <location>
        <begin position="159"/>
        <end position="186"/>
    </location>
</feature>
<feature type="region of interest" description="Disordered" evidence="1">
    <location>
        <begin position="201"/>
        <end position="225"/>
    </location>
</feature>
<name>A0A2S6MZS2_RHOGL</name>